<feature type="domain" description="HTH cro/C1-type" evidence="2">
    <location>
        <begin position="80"/>
        <end position="134"/>
    </location>
</feature>
<gene>
    <name evidence="3" type="ORF">JGUZn3_22480</name>
</gene>
<dbReference type="InterPro" id="IPR001387">
    <property type="entry name" value="Cro/C1-type_HTH"/>
</dbReference>
<dbReference type="SMART" id="SM00530">
    <property type="entry name" value="HTH_XRE"/>
    <property type="match status" value="1"/>
</dbReference>
<dbReference type="Proteomes" id="UP000516349">
    <property type="component" value="Chromosome"/>
</dbReference>
<dbReference type="PANTHER" id="PTHR46797">
    <property type="entry name" value="HTH-TYPE TRANSCRIPTIONAL REGULATOR"/>
    <property type="match status" value="1"/>
</dbReference>
<dbReference type="GO" id="GO:0003700">
    <property type="term" value="F:DNA-binding transcription factor activity"/>
    <property type="evidence" value="ECO:0007669"/>
    <property type="project" value="TreeGrafter"/>
</dbReference>
<dbReference type="EMBL" id="CP060244">
    <property type="protein sequence ID" value="QNT79449.1"/>
    <property type="molecule type" value="Genomic_DNA"/>
</dbReference>
<keyword evidence="4" id="KW-1185">Reference proteome</keyword>
<dbReference type="InterPro" id="IPR010982">
    <property type="entry name" value="Lambda_DNA-bd_dom_sf"/>
</dbReference>
<dbReference type="Gene3D" id="1.10.260.40">
    <property type="entry name" value="lambda repressor-like DNA-binding domains"/>
    <property type="match status" value="1"/>
</dbReference>
<organism evidence="3 4">
    <name type="scientific">Entomobacter blattae</name>
    <dbReference type="NCBI Taxonomy" id="2762277"/>
    <lineage>
        <taxon>Bacteria</taxon>
        <taxon>Pseudomonadati</taxon>
        <taxon>Pseudomonadota</taxon>
        <taxon>Alphaproteobacteria</taxon>
        <taxon>Acetobacterales</taxon>
        <taxon>Acetobacteraceae</taxon>
        <taxon>Entomobacter</taxon>
    </lineage>
</organism>
<dbReference type="InterPro" id="IPR050807">
    <property type="entry name" value="TransReg_Diox_bact_type"/>
</dbReference>
<dbReference type="RefSeq" id="WP_203413612.1">
    <property type="nucleotide sequence ID" value="NZ_CP060244.1"/>
</dbReference>
<dbReference type="CDD" id="cd00093">
    <property type="entry name" value="HTH_XRE"/>
    <property type="match status" value="1"/>
</dbReference>
<dbReference type="SUPFAM" id="SSF47413">
    <property type="entry name" value="lambda repressor-like DNA-binding domains"/>
    <property type="match status" value="1"/>
</dbReference>
<evidence type="ECO:0000256" key="1">
    <source>
        <dbReference type="ARBA" id="ARBA00023125"/>
    </source>
</evidence>
<protein>
    <submittedName>
        <fullName evidence="3">Helix-turn-helix protein</fullName>
    </submittedName>
</protein>
<dbReference type="PROSITE" id="PS50943">
    <property type="entry name" value="HTH_CROC1"/>
    <property type="match status" value="1"/>
</dbReference>
<dbReference type="GO" id="GO:0003677">
    <property type="term" value="F:DNA binding"/>
    <property type="evidence" value="ECO:0007669"/>
    <property type="project" value="UniProtKB-KW"/>
</dbReference>
<keyword evidence="1" id="KW-0238">DNA-binding</keyword>
<evidence type="ECO:0000313" key="4">
    <source>
        <dbReference type="Proteomes" id="UP000516349"/>
    </source>
</evidence>
<name>A0A7H1NUI9_9PROT</name>
<dbReference type="KEGG" id="ebla:JGUZn3_22480"/>
<sequence>MSASLNTISPKILAQTQDTVTISKDDLRLMQGLIEEMEDERATFLYEMEKKAALQSPHGEMLTYTATEVDQMLDEGVHPLAIWRKRRKLTQQKLAEQSGISLSYIAEIETHVKTGSVRVLLKLAKALDVPIEALIEEE</sequence>
<accession>A0A7H1NUI9</accession>
<dbReference type="Pfam" id="PF01381">
    <property type="entry name" value="HTH_3"/>
    <property type="match status" value="1"/>
</dbReference>
<dbReference type="GO" id="GO:0005829">
    <property type="term" value="C:cytosol"/>
    <property type="evidence" value="ECO:0007669"/>
    <property type="project" value="TreeGrafter"/>
</dbReference>
<evidence type="ECO:0000313" key="3">
    <source>
        <dbReference type="EMBL" id="QNT79449.1"/>
    </source>
</evidence>
<proteinExistence type="predicted"/>
<dbReference type="PANTHER" id="PTHR46797:SF1">
    <property type="entry name" value="METHYLPHOSPHONATE SYNTHASE"/>
    <property type="match status" value="1"/>
</dbReference>
<dbReference type="AlphaFoldDB" id="A0A7H1NUI9"/>
<reference evidence="3 4" key="1">
    <citation type="submission" date="2020-08" db="EMBL/GenBank/DDBJ databases">
        <title>Complete genome sequence of Entomobacter blattae G55GP.</title>
        <authorList>
            <person name="Poehlein A."/>
            <person name="Guzman J."/>
            <person name="Daniel R."/>
            <person name="Vilcinskas A."/>
        </authorList>
    </citation>
    <scope>NUCLEOTIDE SEQUENCE [LARGE SCALE GENOMIC DNA]</scope>
    <source>
        <strain evidence="3 4">G55GP</strain>
    </source>
</reference>
<evidence type="ECO:0000259" key="2">
    <source>
        <dbReference type="PROSITE" id="PS50943"/>
    </source>
</evidence>